<dbReference type="GO" id="GO:0005886">
    <property type="term" value="C:plasma membrane"/>
    <property type="evidence" value="ECO:0007669"/>
    <property type="project" value="TreeGrafter"/>
</dbReference>
<evidence type="ECO:0000256" key="1">
    <source>
        <dbReference type="ARBA" id="ARBA00001947"/>
    </source>
</evidence>
<dbReference type="CDD" id="cd08662">
    <property type="entry name" value="M13"/>
    <property type="match status" value="1"/>
</dbReference>
<feature type="domain" description="Peptidase M13 C-terminal" evidence="8">
    <location>
        <begin position="195"/>
        <end position="408"/>
    </location>
</feature>
<dbReference type="Proteomes" id="UP000193944">
    <property type="component" value="Unassembled WGS sequence"/>
</dbReference>
<keyword evidence="5" id="KW-0378">Hydrolase</keyword>
<dbReference type="Pfam" id="PF05649">
    <property type="entry name" value="Peptidase_M13_N"/>
    <property type="match status" value="1"/>
</dbReference>
<name>A0A1Y1X7Z5_9FUNG</name>
<dbReference type="InterPro" id="IPR024079">
    <property type="entry name" value="MetalloPept_cat_dom_sf"/>
</dbReference>
<evidence type="ECO:0000256" key="6">
    <source>
        <dbReference type="ARBA" id="ARBA00022833"/>
    </source>
</evidence>
<dbReference type="InterPro" id="IPR018497">
    <property type="entry name" value="Peptidase_M13_C"/>
</dbReference>
<evidence type="ECO:0000256" key="4">
    <source>
        <dbReference type="ARBA" id="ARBA00022723"/>
    </source>
</evidence>
<keyword evidence="6" id="KW-0862">Zinc</keyword>
<dbReference type="Pfam" id="PF01431">
    <property type="entry name" value="Peptidase_M13"/>
    <property type="match status" value="1"/>
</dbReference>
<dbReference type="GO" id="GO:0016485">
    <property type="term" value="P:protein processing"/>
    <property type="evidence" value="ECO:0007669"/>
    <property type="project" value="TreeGrafter"/>
</dbReference>
<comment type="similarity">
    <text evidence="2">Belongs to the peptidase M13 family.</text>
</comment>
<dbReference type="PANTHER" id="PTHR11733:SF167">
    <property type="entry name" value="FI17812P1-RELATED"/>
    <property type="match status" value="1"/>
</dbReference>
<evidence type="ECO:0000256" key="7">
    <source>
        <dbReference type="ARBA" id="ARBA00023049"/>
    </source>
</evidence>
<feature type="domain" description="Peptidase M13 N-terminal" evidence="9">
    <location>
        <begin position="2"/>
        <end position="136"/>
    </location>
</feature>
<dbReference type="EMBL" id="MCFG01000109">
    <property type="protein sequence ID" value="ORX81867.1"/>
    <property type="molecule type" value="Genomic_DNA"/>
</dbReference>
<dbReference type="Gene3D" id="3.40.390.10">
    <property type="entry name" value="Collagenase (Catalytic Domain)"/>
    <property type="match status" value="1"/>
</dbReference>
<dbReference type="AlphaFoldDB" id="A0A1Y1X7Z5"/>
<evidence type="ECO:0000259" key="9">
    <source>
        <dbReference type="Pfam" id="PF05649"/>
    </source>
</evidence>
<evidence type="ECO:0000259" key="8">
    <source>
        <dbReference type="Pfam" id="PF01431"/>
    </source>
</evidence>
<organism evidence="10 11">
    <name type="scientific">Anaeromyces robustus</name>
    <dbReference type="NCBI Taxonomy" id="1754192"/>
    <lineage>
        <taxon>Eukaryota</taxon>
        <taxon>Fungi</taxon>
        <taxon>Fungi incertae sedis</taxon>
        <taxon>Chytridiomycota</taxon>
        <taxon>Chytridiomycota incertae sedis</taxon>
        <taxon>Neocallimastigomycetes</taxon>
        <taxon>Neocallimastigales</taxon>
        <taxon>Neocallimastigaceae</taxon>
        <taxon>Anaeromyces</taxon>
    </lineage>
</organism>
<keyword evidence="4" id="KW-0479">Metal-binding</keyword>
<dbReference type="PRINTS" id="PR00786">
    <property type="entry name" value="NEPRILYSIN"/>
</dbReference>
<dbReference type="OrthoDB" id="6475849at2759"/>
<evidence type="ECO:0000313" key="11">
    <source>
        <dbReference type="Proteomes" id="UP000193944"/>
    </source>
</evidence>
<evidence type="ECO:0000256" key="2">
    <source>
        <dbReference type="ARBA" id="ARBA00007357"/>
    </source>
</evidence>
<protein>
    <submittedName>
        <fullName evidence="10">Zincin</fullName>
    </submittedName>
</protein>
<evidence type="ECO:0000256" key="5">
    <source>
        <dbReference type="ARBA" id="ARBA00022801"/>
    </source>
</evidence>
<evidence type="ECO:0000256" key="3">
    <source>
        <dbReference type="ARBA" id="ARBA00022670"/>
    </source>
</evidence>
<keyword evidence="3" id="KW-0645">Protease</keyword>
<reference evidence="10 11" key="1">
    <citation type="submission" date="2016-08" db="EMBL/GenBank/DDBJ databases">
        <title>A Parts List for Fungal Cellulosomes Revealed by Comparative Genomics.</title>
        <authorList>
            <consortium name="DOE Joint Genome Institute"/>
            <person name="Haitjema C.H."/>
            <person name="Gilmore S.P."/>
            <person name="Henske J.K."/>
            <person name="Solomon K.V."/>
            <person name="De Groot R."/>
            <person name="Kuo A."/>
            <person name="Mondo S.J."/>
            <person name="Salamov A.A."/>
            <person name="Labutti K."/>
            <person name="Zhao Z."/>
            <person name="Chiniquy J."/>
            <person name="Barry K."/>
            <person name="Brewer H.M."/>
            <person name="Purvine S.O."/>
            <person name="Wright A.T."/>
            <person name="Boxma B."/>
            <person name="Van Alen T."/>
            <person name="Hackstein J.H."/>
            <person name="Baker S.E."/>
            <person name="Grigoriev I.V."/>
            <person name="O'Malley M.A."/>
        </authorList>
    </citation>
    <scope>NUCLEOTIDE SEQUENCE [LARGE SCALE GENOMIC DNA]</scope>
    <source>
        <strain evidence="10 11">S4</strain>
    </source>
</reference>
<dbReference type="InterPro" id="IPR008753">
    <property type="entry name" value="Peptidase_M13_N"/>
</dbReference>
<dbReference type="PANTHER" id="PTHR11733">
    <property type="entry name" value="ZINC METALLOPROTEASE FAMILY M13 NEPRILYSIN-RELATED"/>
    <property type="match status" value="1"/>
</dbReference>
<reference evidence="10 11" key="2">
    <citation type="submission" date="2016-08" db="EMBL/GenBank/DDBJ databases">
        <title>Pervasive Adenine N6-methylation of Active Genes in Fungi.</title>
        <authorList>
            <consortium name="DOE Joint Genome Institute"/>
            <person name="Mondo S.J."/>
            <person name="Dannebaum R.O."/>
            <person name="Kuo R.C."/>
            <person name="Labutti K."/>
            <person name="Haridas S."/>
            <person name="Kuo A."/>
            <person name="Salamov A."/>
            <person name="Ahrendt S.R."/>
            <person name="Lipzen A."/>
            <person name="Sullivan W."/>
            <person name="Andreopoulos W.B."/>
            <person name="Clum A."/>
            <person name="Lindquist E."/>
            <person name="Daum C."/>
            <person name="Ramamoorthy G.K."/>
            <person name="Gryganskyi A."/>
            <person name="Culley D."/>
            <person name="Magnuson J.K."/>
            <person name="James T.Y."/>
            <person name="O'Malley M.A."/>
            <person name="Stajich J.E."/>
            <person name="Spatafora J.W."/>
            <person name="Visel A."/>
            <person name="Grigoriev I.V."/>
        </authorList>
    </citation>
    <scope>NUCLEOTIDE SEQUENCE [LARGE SCALE GENOMIC DNA]</scope>
    <source>
        <strain evidence="10 11">S4</strain>
    </source>
</reference>
<sequence>MIINTTSDYFEKLNSLLKNTESETIATYIEWIIIKKYSSYLSSDIFEVFKNYSGTGQYPKNLICIILLNQSLSMNSGEIFNKKAFGADDKKNIEVMIKNIEESMNKRISELSWLDETTKENANKKAHSLIKEVGYPDFIMNPKELYEYSKDLEIDPNEFFNNLINYIKFKNTKDNKQLETEESSKDWVLSPIEANAYYKMNSNKYVFPAGILQSPFYNSFNPNYLNYGGIGMIIGHELSHAFDNNGKLFDYEGKLNNWWTNSTSKEFENLSQCFVKQYNQYYITDTEGEKHYINGSYSLGENLGDNGGISRSYEAWKLSLENDPDSKEKNKSIPGLSKYTHDQLFFIAFGQNWCSKNSAETNIKYYLKNEHPPSKFRVIGTISNSEYFATAFKCKKNSPMNPEKKCKIW</sequence>
<gene>
    <name evidence="10" type="ORF">BCR32DRAFT_203350</name>
</gene>
<dbReference type="InterPro" id="IPR000718">
    <property type="entry name" value="Peptidase_M13"/>
</dbReference>
<dbReference type="PROSITE" id="PS51885">
    <property type="entry name" value="NEPRILYSIN"/>
    <property type="match status" value="1"/>
</dbReference>
<keyword evidence="11" id="KW-1185">Reference proteome</keyword>
<dbReference type="GO" id="GO:0004222">
    <property type="term" value="F:metalloendopeptidase activity"/>
    <property type="evidence" value="ECO:0007669"/>
    <property type="project" value="InterPro"/>
</dbReference>
<evidence type="ECO:0000313" key="10">
    <source>
        <dbReference type="EMBL" id="ORX81867.1"/>
    </source>
</evidence>
<comment type="cofactor">
    <cofactor evidence="1">
        <name>Zn(2+)</name>
        <dbReference type="ChEBI" id="CHEBI:29105"/>
    </cofactor>
</comment>
<accession>A0A1Y1X7Z5</accession>
<proteinExistence type="inferred from homology"/>
<keyword evidence="7" id="KW-0482">Metalloprotease</keyword>
<dbReference type="SUPFAM" id="SSF55486">
    <property type="entry name" value="Metalloproteases ('zincins'), catalytic domain"/>
    <property type="match status" value="1"/>
</dbReference>
<dbReference type="GO" id="GO:0046872">
    <property type="term" value="F:metal ion binding"/>
    <property type="evidence" value="ECO:0007669"/>
    <property type="project" value="UniProtKB-KW"/>
</dbReference>
<comment type="caution">
    <text evidence="10">The sequence shown here is derived from an EMBL/GenBank/DDBJ whole genome shotgun (WGS) entry which is preliminary data.</text>
</comment>